<dbReference type="EMBL" id="JAFIQS010000004">
    <property type="protein sequence ID" value="KAG5169824.1"/>
    <property type="molecule type" value="Genomic_DNA"/>
</dbReference>
<comment type="caution">
    <text evidence="1">The sequence shown here is derived from an EMBL/GenBank/DDBJ whole genome shotgun (WGS) entry which is preliminary data.</text>
</comment>
<organism evidence="1">
    <name type="scientific">Psilocybe cubensis</name>
    <name type="common">Psychedelic mushroom</name>
    <name type="synonym">Stropharia cubensis</name>
    <dbReference type="NCBI Taxonomy" id="181762"/>
    <lineage>
        <taxon>Eukaryota</taxon>
        <taxon>Fungi</taxon>
        <taxon>Dikarya</taxon>
        <taxon>Basidiomycota</taxon>
        <taxon>Agaricomycotina</taxon>
        <taxon>Agaricomycetes</taxon>
        <taxon>Agaricomycetidae</taxon>
        <taxon>Agaricales</taxon>
        <taxon>Agaricineae</taxon>
        <taxon>Strophariaceae</taxon>
        <taxon>Psilocybe</taxon>
    </lineage>
</organism>
<dbReference type="AlphaFoldDB" id="A0A8H7Y226"/>
<accession>A0A8H7Y226</accession>
<protein>
    <submittedName>
        <fullName evidence="1">Uncharacterized protein</fullName>
    </submittedName>
</protein>
<name>A0A8H7Y226_PSICU</name>
<evidence type="ECO:0000313" key="1">
    <source>
        <dbReference type="EMBL" id="KAG5169824.1"/>
    </source>
</evidence>
<gene>
    <name evidence="1" type="ORF">JR316_004205</name>
</gene>
<sequence length="146" mass="16753">MAILTSSRIAISTAYYGKHEDAHYEYGLHDVPNRDSATSYVDWANDNLGIWKGGFRVAEYGRRDHVRAWKPWRWRSLGHTHFRLGLSGHGRRWETMECCNGVDSGLITGRLSVSNEFQAPLWRVERGRVKVHTDTMAHVQKTQKGA</sequence>
<proteinExistence type="predicted"/>
<reference evidence="1" key="1">
    <citation type="submission" date="2021-02" db="EMBL/GenBank/DDBJ databases">
        <title>Psilocybe cubensis genome.</title>
        <authorList>
            <person name="Mckernan K.J."/>
            <person name="Crawford S."/>
            <person name="Trippe A."/>
            <person name="Kane L.T."/>
            <person name="Mclaughlin S."/>
        </authorList>
    </citation>
    <scope>NUCLEOTIDE SEQUENCE [LARGE SCALE GENOMIC DNA]</scope>
    <source>
        <strain evidence="1">MGC-MH-2018</strain>
    </source>
</reference>